<dbReference type="PANTHER" id="PTHR42709:SF6">
    <property type="entry name" value="UNDECAPRENYL PHOSPHATE TRANSPORTER A"/>
    <property type="match status" value="1"/>
</dbReference>
<keyword evidence="4 7" id="KW-0812">Transmembrane</keyword>
<dbReference type="OrthoDB" id="9813426at2"/>
<accession>A0A4R6BF66</accession>
<feature type="domain" description="VTT" evidence="8">
    <location>
        <begin position="30"/>
        <end position="162"/>
    </location>
</feature>
<evidence type="ECO:0000256" key="1">
    <source>
        <dbReference type="ARBA" id="ARBA00004651"/>
    </source>
</evidence>
<evidence type="ECO:0000256" key="7">
    <source>
        <dbReference type="SAM" id="Phobius"/>
    </source>
</evidence>
<comment type="caution">
    <text evidence="9">The sequence shown here is derived from an EMBL/GenBank/DDBJ whole genome shotgun (WGS) entry which is preliminary data.</text>
</comment>
<dbReference type="AlphaFoldDB" id="A0A4R6BF66"/>
<proteinExistence type="inferred from homology"/>
<name>A0A4R6BF66_9STAP</name>
<dbReference type="Pfam" id="PF09335">
    <property type="entry name" value="VTT_dom"/>
    <property type="match status" value="1"/>
</dbReference>
<keyword evidence="6 7" id="KW-0472">Membrane</keyword>
<protein>
    <submittedName>
        <fullName evidence="9">DedA family protein</fullName>
    </submittedName>
</protein>
<evidence type="ECO:0000313" key="10">
    <source>
        <dbReference type="Proteomes" id="UP000295310"/>
    </source>
</evidence>
<evidence type="ECO:0000256" key="3">
    <source>
        <dbReference type="ARBA" id="ARBA00022475"/>
    </source>
</evidence>
<reference evidence="9 10" key="1">
    <citation type="submission" date="2019-01" db="EMBL/GenBank/DDBJ databases">
        <title>Draft genome sequences of the type strains of six Macrococcus species.</title>
        <authorList>
            <person name="Mazhar S."/>
            <person name="Altermann E."/>
            <person name="Hill C."/>
            <person name="Mcauliffe O."/>
        </authorList>
    </citation>
    <scope>NUCLEOTIDE SEQUENCE [LARGE SCALE GENOMIC DNA]</scope>
    <source>
        <strain evidence="9 10">CCM4811</strain>
    </source>
</reference>
<organism evidence="9 10">
    <name type="scientific">Macrococcus brunensis</name>
    <dbReference type="NCBI Taxonomy" id="198483"/>
    <lineage>
        <taxon>Bacteria</taxon>
        <taxon>Bacillati</taxon>
        <taxon>Bacillota</taxon>
        <taxon>Bacilli</taxon>
        <taxon>Bacillales</taxon>
        <taxon>Staphylococcaceae</taxon>
        <taxon>Macrococcus</taxon>
    </lineage>
</organism>
<keyword evidence="5 7" id="KW-1133">Transmembrane helix</keyword>
<dbReference type="GO" id="GO:0005886">
    <property type="term" value="C:plasma membrane"/>
    <property type="evidence" value="ECO:0007669"/>
    <property type="project" value="UniProtKB-SubCell"/>
</dbReference>
<evidence type="ECO:0000313" key="9">
    <source>
        <dbReference type="EMBL" id="TDL98408.1"/>
    </source>
</evidence>
<dbReference type="Proteomes" id="UP000295310">
    <property type="component" value="Unassembled WGS sequence"/>
</dbReference>
<keyword evidence="3" id="KW-1003">Cell membrane</keyword>
<keyword evidence="10" id="KW-1185">Reference proteome</keyword>
<dbReference type="InterPro" id="IPR051311">
    <property type="entry name" value="DedA_domain"/>
</dbReference>
<feature type="transmembrane region" description="Helical" evidence="7">
    <location>
        <begin position="138"/>
        <end position="160"/>
    </location>
</feature>
<dbReference type="PANTHER" id="PTHR42709">
    <property type="entry name" value="ALKALINE PHOSPHATASE LIKE PROTEIN"/>
    <property type="match status" value="1"/>
</dbReference>
<feature type="transmembrane region" description="Helical" evidence="7">
    <location>
        <begin position="180"/>
        <end position="197"/>
    </location>
</feature>
<gene>
    <name evidence="9" type="ORF">ERX27_02940</name>
</gene>
<evidence type="ECO:0000259" key="8">
    <source>
        <dbReference type="Pfam" id="PF09335"/>
    </source>
</evidence>
<evidence type="ECO:0000256" key="5">
    <source>
        <dbReference type="ARBA" id="ARBA00022989"/>
    </source>
</evidence>
<dbReference type="InterPro" id="IPR032816">
    <property type="entry name" value="VTT_dom"/>
</dbReference>
<evidence type="ECO:0000256" key="2">
    <source>
        <dbReference type="ARBA" id="ARBA00010792"/>
    </source>
</evidence>
<evidence type="ECO:0000256" key="4">
    <source>
        <dbReference type="ARBA" id="ARBA00022692"/>
    </source>
</evidence>
<evidence type="ECO:0000256" key="6">
    <source>
        <dbReference type="ARBA" id="ARBA00023136"/>
    </source>
</evidence>
<dbReference type="EMBL" id="SCWA01000004">
    <property type="protein sequence ID" value="TDL98408.1"/>
    <property type="molecule type" value="Genomic_DNA"/>
</dbReference>
<comment type="similarity">
    <text evidence="2">Belongs to the DedA family.</text>
</comment>
<comment type="subcellular location">
    <subcellularLocation>
        <location evidence="1">Cell membrane</location>
        <topology evidence="1">Multi-pass membrane protein</topology>
    </subcellularLocation>
</comment>
<feature type="transmembrane region" description="Helical" evidence="7">
    <location>
        <begin position="51"/>
        <end position="73"/>
    </location>
</feature>
<sequence>MQQWIMDVMEQFGYFGVFLLILLENVFPPIPSEVILTFGGFMVTQSEKLNFIGMLIASTLGAVMGALILYYLGHLLGLKRLEKIVDRYGWILRLTKDDLYKADNWFKKYGGIAVFLCRFVPLVRSLISIPAGINRMNIVTFTLYTTVGTVIWNAVLIYLGYSLGENWEKVLHTFDTYSNFFYILMAVVIVAGLIYLFKRKPKGES</sequence>
<dbReference type="RefSeq" id="WP_133431349.1">
    <property type="nucleotide sequence ID" value="NZ_SCWA01000004.1"/>
</dbReference>
<feature type="transmembrane region" description="Helical" evidence="7">
    <location>
        <begin position="12"/>
        <end position="31"/>
    </location>
</feature>